<keyword evidence="2" id="KW-1185">Reference proteome</keyword>
<dbReference type="SUPFAM" id="SSF51004">
    <property type="entry name" value="C-terminal (heme d1) domain of cytochrome cd1-nitrite reductase"/>
    <property type="match status" value="1"/>
</dbReference>
<evidence type="ECO:0000313" key="2">
    <source>
        <dbReference type="Proteomes" id="UP000707451"/>
    </source>
</evidence>
<dbReference type="AlphaFoldDB" id="A0A9P7Y3S0"/>
<evidence type="ECO:0000313" key="1">
    <source>
        <dbReference type="EMBL" id="KAG9071733.1"/>
    </source>
</evidence>
<dbReference type="Proteomes" id="UP000707451">
    <property type="component" value="Unassembled WGS sequence"/>
</dbReference>
<accession>A0A9P7Y3S0</accession>
<dbReference type="OrthoDB" id="2449249at2759"/>
<dbReference type="EMBL" id="JAHRHY010000002">
    <property type="protein sequence ID" value="KAG9071733.1"/>
    <property type="molecule type" value="Genomic_DNA"/>
</dbReference>
<reference evidence="1" key="1">
    <citation type="submission" date="2021-06" db="EMBL/GenBank/DDBJ databases">
        <title>Genome Sequence of Mortierella hyaline Strain SCG-10, a Cold-Adapted, Nitrate-Reducing Fungus Isolated from Soil in Minnesota, USA.</title>
        <authorList>
            <person name="Aldossari N."/>
        </authorList>
    </citation>
    <scope>NUCLEOTIDE SEQUENCE</scope>
    <source>
        <strain evidence="1">SCG-10</strain>
    </source>
</reference>
<dbReference type="InterPro" id="IPR011048">
    <property type="entry name" value="Haem_d1_sf"/>
</dbReference>
<name>A0A9P7Y3S0_9FUNG</name>
<protein>
    <submittedName>
        <fullName evidence="1">Uncharacterized protein</fullName>
    </submittedName>
</protein>
<organism evidence="1 2">
    <name type="scientific">Linnemannia hyalina</name>
    <dbReference type="NCBI Taxonomy" id="64524"/>
    <lineage>
        <taxon>Eukaryota</taxon>
        <taxon>Fungi</taxon>
        <taxon>Fungi incertae sedis</taxon>
        <taxon>Mucoromycota</taxon>
        <taxon>Mortierellomycotina</taxon>
        <taxon>Mortierellomycetes</taxon>
        <taxon>Mortierellales</taxon>
        <taxon>Mortierellaceae</taxon>
        <taxon>Linnemannia</taxon>
    </lineage>
</organism>
<sequence>MTVENNNQPALVSQSLQEQTSVLHSLNQLQLNDRLPPPPSPAPPTRARWYYEKDWNIPVPRSESTYLDVVLGVKVRDLQYKSIEAVIVTVEQFIGTRTYSRCEVITPQELRRLCLSTTIPFASVSQDPDLDSDEDADLGIMKWKIKEQLLQSEGAFHAAIEVKTWEGALRDFGTIEVHFVETHSNARRYYLHDPMYTEHQPYVFSIDVNNTGCPGIDRLAEKPNFVDSYVFSKEGAHLAIDVLSKSGRFVILWQINELPASDPRSIHRPGNPNYNGQDNGEAGMSFCPVVVAWMYFSKSKAEPSSVDLALSFDGTQVAVLDKIRPTVGRPEGQGDEDKEAHERCTAVYKFSPESIDIGDFPPDANAGSGFVRVNVAETCPNFADFEGRAEFHVVAAKDPDVKDELLVACDGVTVEIYSVYGVWRHVRTIVLDPTKDSWTFRRNVFAALFKQLRGRHLVLLNAQGSRVSTWDIETGEQVSSSNRFGALEMWALSHVANVSRDGMLITIPGKEHLGVFETTTWKVVGWFKFPGVGRREYVGEGLFIRNDKQVMVSIESDEQPLYRRNRGYIINLETMKVADEYVSPGTDIFRALPTMDGSEEQVILGVGNSSAYGFRVEDRVLLAAVSGEDEDDDHDL</sequence>
<comment type="caution">
    <text evidence="1">The sequence shown here is derived from an EMBL/GenBank/DDBJ whole genome shotgun (WGS) entry which is preliminary data.</text>
</comment>
<proteinExistence type="predicted"/>
<gene>
    <name evidence="1" type="ORF">KI688_005948</name>
</gene>